<proteinExistence type="inferred from homology"/>
<dbReference type="SUPFAM" id="SSF53474">
    <property type="entry name" value="alpha/beta-Hydrolases"/>
    <property type="match status" value="1"/>
</dbReference>
<gene>
    <name evidence="11" type="ORF">V5N11_031786</name>
</gene>
<protein>
    <recommendedName>
        <fullName evidence="10">Carboxypeptidase</fullName>
        <ecNumber evidence="10">3.4.16.-</ecNumber>
    </recommendedName>
</protein>
<keyword evidence="7 10" id="KW-0378">Hydrolase</keyword>
<dbReference type="EC" id="3.4.16.-" evidence="10"/>
<evidence type="ECO:0000256" key="9">
    <source>
        <dbReference type="ARBA" id="ARBA00023180"/>
    </source>
</evidence>
<feature type="chain" id="PRO_5044526481" description="Carboxypeptidase" evidence="10">
    <location>
        <begin position="21"/>
        <end position="453"/>
    </location>
</feature>
<keyword evidence="5 10" id="KW-0645">Protease</keyword>
<feature type="signal peptide" evidence="10">
    <location>
        <begin position="1"/>
        <end position="20"/>
    </location>
</feature>
<keyword evidence="9" id="KW-0325">Glycoprotein</keyword>
<dbReference type="Gene3D" id="3.40.50.11320">
    <property type="match status" value="1"/>
</dbReference>
<dbReference type="PROSITE" id="PS00131">
    <property type="entry name" value="CARBOXYPEPT_SER_SER"/>
    <property type="match status" value="1"/>
</dbReference>
<keyword evidence="8" id="KW-1015">Disulfide bond</keyword>
<dbReference type="PANTHER" id="PTHR11802:SF298">
    <property type="entry name" value="SERINE CARBOXYPEPTIDASE-LIKE 22-RELATED"/>
    <property type="match status" value="1"/>
</dbReference>
<evidence type="ECO:0000256" key="8">
    <source>
        <dbReference type="ARBA" id="ARBA00023157"/>
    </source>
</evidence>
<comment type="subcellular location">
    <subcellularLocation>
        <location evidence="1">Secreted</location>
    </subcellularLocation>
</comment>
<dbReference type="InterPro" id="IPR029058">
    <property type="entry name" value="AB_hydrolase_fold"/>
</dbReference>
<name>A0ABD0ZD44_CARAN</name>
<reference evidence="11 12" key="1">
    <citation type="submission" date="2024-04" db="EMBL/GenBank/DDBJ databases">
        <title>Genome assembly C_amara_ONT_v2.</title>
        <authorList>
            <person name="Yant L."/>
            <person name="Moore C."/>
            <person name="Slenker M."/>
        </authorList>
    </citation>
    <scope>NUCLEOTIDE SEQUENCE [LARGE SCALE GENOMIC DNA]</scope>
    <source>
        <tissue evidence="11">Leaf</tissue>
    </source>
</reference>
<evidence type="ECO:0000256" key="10">
    <source>
        <dbReference type="RuleBase" id="RU361156"/>
    </source>
</evidence>
<dbReference type="PROSITE" id="PS00560">
    <property type="entry name" value="CARBOXYPEPT_SER_HIS"/>
    <property type="match status" value="1"/>
</dbReference>
<dbReference type="Proteomes" id="UP001558713">
    <property type="component" value="Unassembled WGS sequence"/>
</dbReference>
<dbReference type="FunFam" id="3.40.50.11320:FF:000002">
    <property type="entry name" value="Carboxypeptidase"/>
    <property type="match status" value="1"/>
</dbReference>
<sequence length="453" mass="51055">MARTHTHLIFLLLMLSSTTSSPSREQEEDRIKALPGQPKVGFSQFSGYVSVNESHGRSLFYWLTESSSSPHTKPLLLWLNGGPGCSSIAYGASEEIGPFRINKTGFNLYLNKFTWNTEANILFLESPAGVGFSYTNTSSDLMDSGDERTAQENLIFLIKWMSRFPQYQYRDFYIAGESYAGHYVPQLAKKIYHYNKDFNNTPIINLKGFMVGNGDMDKHYDRLGAVMYAWSHAMISDRSYESILKHCSFTADNSSEECSSALYLGLVVEFGQVNGYSIYSPSCVPQTNQTKLLHRRLLAEDDDPCTVNYAEIYYNRPDVQQAMHANVTSIPYKWTACNDVLFRNWGDSEYSMLPVYKELIDAGVRIWVFSGDTDSVVPVTGTRLALGKLNLPVKTPWYPWYSGNQVGGWTEVYNGLTFATVRGAGHEVPVLQPERALILLRSFLAGKELPRSS</sequence>
<dbReference type="EMBL" id="JBANAX010000820">
    <property type="protein sequence ID" value="KAL1192507.1"/>
    <property type="molecule type" value="Genomic_DNA"/>
</dbReference>
<dbReference type="InterPro" id="IPR001563">
    <property type="entry name" value="Peptidase_S10"/>
</dbReference>
<evidence type="ECO:0000256" key="5">
    <source>
        <dbReference type="ARBA" id="ARBA00022670"/>
    </source>
</evidence>
<evidence type="ECO:0000256" key="1">
    <source>
        <dbReference type="ARBA" id="ARBA00004613"/>
    </source>
</evidence>
<evidence type="ECO:0000313" key="12">
    <source>
        <dbReference type="Proteomes" id="UP001558713"/>
    </source>
</evidence>
<comment type="caution">
    <text evidence="11">The sequence shown here is derived from an EMBL/GenBank/DDBJ whole genome shotgun (WGS) entry which is preliminary data.</text>
</comment>
<dbReference type="GO" id="GO:0004185">
    <property type="term" value="F:serine-type carboxypeptidase activity"/>
    <property type="evidence" value="ECO:0007669"/>
    <property type="project" value="UniProtKB-UniRule"/>
</dbReference>
<dbReference type="Gene3D" id="6.10.250.940">
    <property type="match status" value="1"/>
</dbReference>
<dbReference type="AlphaFoldDB" id="A0ABD0ZD44"/>
<dbReference type="InterPro" id="IPR033124">
    <property type="entry name" value="Ser_caboxypep_his_AS"/>
</dbReference>
<evidence type="ECO:0000256" key="7">
    <source>
        <dbReference type="ARBA" id="ARBA00022801"/>
    </source>
</evidence>
<keyword evidence="6 10" id="KW-0732">Signal</keyword>
<dbReference type="PRINTS" id="PR00724">
    <property type="entry name" value="CRBOXYPTASEC"/>
</dbReference>
<evidence type="ECO:0000256" key="3">
    <source>
        <dbReference type="ARBA" id="ARBA00022525"/>
    </source>
</evidence>
<dbReference type="FunFam" id="3.40.50.1820:FF:000013">
    <property type="entry name" value="Carboxypeptidase"/>
    <property type="match status" value="1"/>
</dbReference>
<evidence type="ECO:0000256" key="6">
    <source>
        <dbReference type="ARBA" id="ARBA00022729"/>
    </source>
</evidence>
<dbReference type="GO" id="GO:0005576">
    <property type="term" value="C:extracellular region"/>
    <property type="evidence" value="ECO:0007669"/>
    <property type="project" value="UniProtKB-SubCell"/>
</dbReference>
<keyword evidence="3" id="KW-0964">Secreted</keyword>
<keyword evidence="4 10" id="KW-0121">Carboxypeptidase</keyword>
<organism evidence="11 12">
    <name type="scientific">Cardamine amara subsp. amara</name>
    <dbReference type="NCBI Taxonomy" id="228776"/>
    <lineage>
        <taxon>Eukaryota</taxon>
        <taxon>Viridiplantae</taxon>
        <taxon>Streptophyta</taxon>
        <taxon>Embryophyta</taxon>
        <taxon>Tracheophyta</taxon>
        <taxon>Spermatophyta</taxon>
        <taxon>Magnoliopsida</taxon>
        <taxon>eudicotyledons</taxon>
        <taxon>Gunneridae</taxon>
        <taxon>Pentapetalae</taxon>
        <taxon>rosids</taxon>
        <taxon>malvids</taxon>
        <taxon>Brassicales</taxon>
        <taxon>Brassicaceae</taxon>
        <taxon>Cardamineae</taxon>
        <taxon>Cardamine</taxon>
    </lineage>
</organism>
<accession>A0ABD0ZD44</accession>
<dbReference type="Pfam" id="PF00450">
    <property type="entry name" value="Peptidase_S10"/>
    <property type="match status" value="1"/>
</dbReference>
<evidence type="ECO:0000256" key="4">
    <source>
        <dbReference type="ARBA" id="ARBA00022645"/>
    </source>
</evidence>
<dbReference type="PANTHER" id="PTHR11802">
    <property type="entry name" value="SERINE PROTEASE FAMILY S10 SERINE CARBOXYPEPTIDASE"/>
    <property type="match status" value="1"/>
</dbReference>
<dbReference type="InterPro" id="IPR018202">
    <property type="entry name" value="Ser_caboxypep_ser_AS"/>
</dbReference>
<keyword evidence="12" id="KW-1185">Reference proteome</keyword>
<dbReference type="Gene3D" id="3.40.50.1820">
    <property type="entry name" value="alpha/beta hydrolase"/>
    <property type="match status" value="1"/>
</dbReference>
<evidence type="ECO:0000313" key="11">
    <source>
        <dbReference type="EMBL" id="KAL1192507.1"/>
    </source>
</evidence>
<comment type="similarity">
    <text evidence="2 10">Belongs to the peptidase S10 family.</text>
</comment>
<evidence type="ECO:0000256" key="2">
    <source>
        <dbReference type="ARBA" id="ARBA00009431"/>
    </source>
</evidence>
<dbReference type="GO" id="GO:0006508">
    <property type="term" value="P:proteolysis"/>
    <property type="evidence" value="ECO:0007669"/>
    <property type="project" value="UniProtKB-KW"/>
</dbReference>